<evidence type="ECO:0000256" key="2">
    <source>
        <dbReference type="ARBA" id="ARBA00008954"/>
    </source>
</evidence>
<dbReference type="InterPro" id="IPR015424">
    <property type="entry name" value="PyrdxlP-dep_Trfase"/>
</dbReference>
<keyword evidence="6" id="KW-0032">Aminotransferase</keyword>
<dbReference type="AlphaFoldDB" id="A0AAV5RJE3"/>
<evidence type="ECO:0000256" key="12">
    <source>
        <dbReference type="RuleBase" id="RU003560"/>
    </source>
</evidence>
<reference evidence="14 15" key="1">
    <citation type="journal article" date="2023" name="Elife">
        <title>Identification of key yeast species and microbe-microbe interactions impacting larval growth of Drosophila in the wild.</title>
        <authorList>
            <person name="Mure A."/>
            <person name="Sugiura Y."/>
            <person name="Maeda R."/>
            <person name="Honda K."/>
            <person name="Sakurai N."/>
            <person name="Takahashi Y."/>
            <person name="Watada M."/>
            <person name="Katoh T."/>
            <person name="Gotoh A."/>
            <person name="Gotoh Y."/>
            <person name="Taniguchi I."/>
            <person name="Nakamura K."/>
            <person name="Hayashi T."/>
            <person name="Katayama T."/>
            <person name="Uemura T."/>
            <person name="Hattori Y."/>
        </authorList>
    </citation>
    <scope>NUCLEOTIDE SEQUENCE [LARGE SCALE GENOMIC DNA]</scope>
    <source>
        <strain evidence="14 15">SB-73</strain>
    </source>
</reference>
<dbReference type="Gene3D" id="3.40.640.10">
    <property type="entry name" value="Type I PLP-dependent aspartate aminotransferase-like (Major domain)"/>
    <property type="match status" value="1"/>
</dbReference>
<name>A0AAV5RJE3_STABA</name>
<comment type="subunit">
    <text evidence="3">Homodimer and homotetramer.</text>
</comment>
<dbReference type="InterPro" id="IPR005814">
    <property type="entry name" value="Aminotrans_3"/>
</dbReference>
<evidence type="ECO:0000256" key="9">
    <source>
        <dbReference type="ARBA" id="ARBA00030204"/>
    </source>
</evidence>
<evidence type="ECO:0000256" key="10">
    <source>
        <dbReference type="ARBA" id="ARBA00031787"/>
    </source>
</evidence>
<keyword evidence="15" id="KW-1185">Reference proteome</keyword>
<evidence type="ECO:0000256" key="8">
    <source>
        <dbReference type="ARBA" id="ARBA00022898"/>
    </source>
</evidence>
<dbReference type="GO" id="GO:0030170">
    <property type="term" value="F:pyridoxal phosphate binding"/>
    <property type="evidence" value="ECO:0007669"/>
    <property type="project" value="InterPro"/>
</dbReference>
<evidence type="ECO:0000256" key="4">
    <source>
        <dbReference type="ARBA" id="ARBA00012912"/>
    </source>
</evidence>
<evidence type="ECO:0000256" key="1">
    <source>
        <dbReference type="ARBA" id="ARBA00001933"/>
    </source>
</evidence>
<evidence type="ECO:0000256" key="13">
    <source>
        <dbReference type="SAM" id="MobiDB-lite"/>
    </source>
</evidence>
<evidence type="ECO:0000313" key="15">
    <source>
        <dbReference type="Proteomes" id="UP001362899"/>
    </source>
</evidence>
<comment type="catalytic activity">
    <reaction evidence="11">
        <text>4-aminobutanoate + 2-oxoglutarate = succinate semialdehyde + L-glutamate</text>
        <dbReference type="Rhea" id="RHEA:23352"/>
        <dbReference type="ChEBI" id="CHEBI:16810"/>
        <dbReference type="ChEBI" id="CHEBI:29985"/>
        <dbReference type="ChEBI" id="CHEBI:57706"/>
        <dbReference type="ChEBI" id="CHEBI:59888"/>
        <dbReference type="EC" id="2.6.1.19"/>
    </reaction>
</comment>
<dbReference type="InterPro" id="IPR015422">
    <property type="entry name" value="PyrdxlP-dep_Trfase_small"/>
</dbReference>
<comment type="caution">
    <text evidence="14">The sequence shown here is derived from an EMBL/GenBank/DDBJ whole genome shotgun (WGS) entry which is preliminary data.</text>
</comment>
<dbReference type="FunFam" id="3.40.640.10:FF:000029">
    <property type="entry name" value="4-aminobutyrate aminotransferase, mitochondrial"/>
    <property type="match status" value="1"/>
</dbReference>
<dbReference type="PANTHER" id="PTHR43206">
    <property type="entry name" value="AMINOTRANSFERASE"/>
    <property type="match status" value="1"/>
</dbReference>
<evidence type="ECO:0000256" key="5">
    <source>
        <dbReference type="ARBA" id="ARBA00018543"/>
    </source>
</evidence>
<keyword evidence="8 12" id="KW-0663">Pyridoxal phosphate</keyword>
<evidence type="ECO:0000313" key="14">
    <source>
        <dbReference type="EMBL" id="GMM51317.1"/>
    </source>
</evidence>
<feature type="region of interest" description="Disordered" evidence="13">
    <location>
        <begin position="1"/>
        <end position="26"/>
    </location>
</feature>
<dbReference type="GO" id="GO:0009450">
    <property type="term" value="P:gamma-aminobutyric acid catabolic process"/>
    <property type="evidence" value="ECO:0007669"/>
    <property type="project" value="TreeGrafter"/>
</dbReference>
<comment type="cofactor">
    <cofactor evidence="1">
        <name>pyridoxal 5'-phosphate</name>
        <dbReference type="ChEBI" id="CHEBI:597326"/>
    </cofactor>
</comment>
<dbReference type="Pfam" id="PF00202">
    <property type="entry name" value="Aminotran_3"/>
    <property type="match status" value="1"/>
</dbReference>
<sequence length="467" mass="51910">MSSFCAKVFPTEPQAPSVKSAIPGPKSKDTVTDIEKHFEAKAAYFVGDYSKSIGNYIVDADGNTLLDLYMQIASIPLGYNNPAIIEAAGSKEMINALVNRPATGNFPSADFDSQIQRLVKYAPHGFPYVWTALSGSDANEWAFKTAFLWQADQDRNYAAFTKEEESSSMINSVPGCPVRSILSFRQSFHGRTFGALSTTRSKPIHKLDIPAFDWPTAPFPALTYPLEEHQKENDEEEQRCLKELEETIIAWKTKSPVAAVVVEPVQSEGGDNHASPKFFQGIRDITKKHRVLFIVDEVQTGVGATGHFWAHEAWNLTSPPDMMTFSKKAQTAGFFYGNPELWPRQPYRNFNTWIGDPAHIIIAGKIFEYVSENNLTASVQRVGKYIKEGLLKFQEAGHISRLRGVGTFIAFDLPTPEARDQFTAGARALGVNIGGCGVRSVRLRPCLLFEEKHADIFLDVVSKLFSK</sequence>
<gene>
    <name evidence="14" type="ORF">DASB73_022750</name>
</gene>
<dbReference type="InterPro" id="IPR004631">
    <property type="entry name" value="4NH2But_aminotransferase_euk"/>
</dbReference>
<dbReference type="NCBIfam" id="TIGR00699">
    <property type="entry name" value="GABAtrns_euk"/>
    <property type="match status" value="1"/>
</dbReference>
<proteinExistence type="inferred from homology"/>
<dbReference type="CDD" id="cd00610">
    <property type="entry name" value="OAT_like"/>
    <property type="match status" value="1"/>
</dbReference>
<evidence type="ECO:0000256" key="3">
    <source>
        <dbReference type="ARBA" id="ARBA00011839"/>
    </source>
</evidence>
<dbReference type="SUPFAM" id="SSF53383">
    <property type="entry name" value="PLP-dependent transferases"/>
    <property type="match status" value="1"/>
</dbReference>
<dbReference type="PANTHER" id="PTHR43206:SF1">
    <property type="entry name" value="4-AMINOBUTYRATE AMINOTRANSFERASE, MITOCHONDRIAL"/>
    <property type="match status" value="1"/>
</dbReference>
<evidence type="ECO:0000256" key="11">
    <source>
        <dbReference type="ARBA" id="ARBA00048021"/>
    </source>
</evidence>
<protein>
    <recommendedName>
        <fullName evidence="5">4-aminobutyrate aminotransferase</fullName>
        <ecNumber evidence="4">2.6.1.19</ecNumber>
    </recommendedName>
    <alternativeName>
        <fullName evidence="10">GABA aminotransferase</fullName>
    </alternativeName>
    <alternativeName>
        <fullName evidence="9">Gamma-amino-N-butyrate transaminase</fullName>
    </alternativeName>
</protein>
<dbReference type="EMBL" id="BTGC01000005">
    <property type="protein sequence ID" value="GMM51317.1"/>
    <property type="molecule type" value="Genomic_DNA"/>
</dbReference>
<comment type="similarity">
    <text evidence="2 12">Belongs to the class-III pyridoxal-phosphate-dependent aminotransferase family.</text>
</comment>
<dbReference type="PIRSF" id="PIRSF000521">
    <property type="entry name" value="Transaminase_4ab_Lys_Orn"/>
    <property type="match status" value="1"/>
</dbReference>
<keyword evidence="7" id="KW-0808">Transferase</keyword>
<dbReference type="EC" id="2.6.1.19" evidence="4"/>
<dbReference type="GO" id="GO:0005739">
    <property type="term" value="C:mitochondrion"/>
    <property type="evidence" value="ECO:0007669"/>
    <property type="project" value="TreeGrafter"/>
</dbReference>
<dbReference type="GO" id="GO:0034386">
    <property type="term" value="F:4-aminobutyrate:2-oxoglutarate transaminase activity"/>
    <property type="evidence" value="ECO:0007669"/>
    <property type="project" value="UniProtKB-EC"/>
</dbReference>
<dbReference type="Proteomes" id="UP001362899">
    <property type="component" value="Unassembled WGS sequence"/>
</dbReference>
<evidence type="ECO:0000256" key="7">
    <source>
        <dbReference type="ARBA" id="ARBA00022679"/>
    </source>
</evidence>
<evidence type="ECO:0000256" key="6">
    <source>
        <dbReference type="ARBA" id="ARBA00022576"/>
    </source>
</evidence>
<dbReference type="InterPro" id="IPR015421">
    <property type="entry name" value="PyrdxlP-dep_Trfase_major"/>
</dbReference>
<dbReference type="Gene3D" id="3.90.1150.10">
    <property type="entry name" value="Aspartate Aminotransferase, domain 1"/>
    <property type="match status" value="1"/>
</dbReference>
<organism evidence="14 15">
    <name type="scientific">Starmerella bacillaris</name>
    <name type="common">Yeast</name>
    <name type="synonym">Candida zemplinina</name>
    <dbReference type="NCBI Taxonomy" id="1247836"/>
    <lineage>
        <taxon>Eukaryota</taxon>
        <taxon>Fungi</taxon>
        <taxon>Dikarya</taxon>
        <taxon>Ascomycota</taxon>
        <taxon>Saccharomycotina</taxon>
        <taxon>Dipodascomycetes</taxon>
        <taxon>Dipodascales</taxon>
        <taxon>Trichomonascaceae</taxon>
        <taxon>Starmerella</taxon>
    </lineage>
</organism>
<accession>A0AAV5RJE3</accession>